<accession>A0AC35FUD4</accession>
<sequence>MASAGAAITMQTFLASSAKHDEPLNANRLRNHDKRMCDELEIKSLLPNGEHHHRSMSNSLLHSPGGVGQAFGFSLGDAVSPL</sequence>
<dbReference type="Proteomes" id="UP000887580">
    <property type="component" value="Unplaced"/>
</dbReference>
<evidence type="ECO:0000313" key="1">
    <source>
        <dbReference type="Proteomes" id="UP000887580"/>
    </source>
</evidence>
<reference evidence="2" key="1">
    <citation type="submission" date="2022-11" db="UniProtKB">
        <authorList>
            <consortium name="WormBaseParasite"/>
        </authorList>
    </citation>
    <scope>IDENTIFICATION</scope>
</reference>
<name>A0AC35FUD4_9BILA</name>
<evidence type="ECO:0000313" key="2">
    <source>
        <dbReference type="WBParaSite" id="PS1159_v2.g20962.t1"/>
    </source>
</evidence>
<protein>
    <submittedName>
        <fullName evidence="2">Uncharacterized protein</fullName>
    </submittedName>
</protein>
<proteinExistence type="predicted"/>
<dbReference type="WBParaSite" id="PS1159_v2.g20962.t1">
    <property type="protein sequence ID" value="PS1159_v2.g20962.t1"/>
    <property type="gene ID" value="PS1159_v2.g20962"/>
</dbReference>
<organism evidence="1 2">
    <name type="scientific">Panagrolaimus sp. PS1159</name>
    <dbReference type="NCBI Taxonomy" id="55785"/>
    <lineage>
        <taxon>Eukaryota</taxon>
        <taxon>Metazoa</taxon>
        <taxon>Ecdysozoa</taxon>
        <taxon>Nematoda</taxon>
        <taxon>Chromadorea</taxon>
        <taxon>Rhabditida</taxon>
        <taxon>Tylenchina</taxon>
        <taxon>Panagrolaimomorpha</taxon>
        <taxon>Panagrolaimoidea</taxon>
        <taxon>Panagrolaimidae</taxon>
        <taxon>Panagrolaimus</taxon>
    </lineage>
</organism>